<dbReference type="EMBL" id="ACPB03008231">
    <property type="status" value="NOT_ANNOTATED_CDS"/>
    <property type="molecule type" value="Genomic_DNA"/>
</dbReference>
<keyword evidence="2" id="KW-1185">Reference proteome</keyword>
<dbReference type="InParanoid" id="T1IA63"/>
<dbReference type="AlphaFoldDB" id="T1IA63"/>
<dbReference type="RefSeq" id="XP_073981370.1">
    <property type="nucleotide sequence ID" value="XM_074125269.1"/>
</dbReference>
<organism evidence="1 2">
    <name type="scientific">Rhodnius prolixus</name>
    <name type="common">Triatomid bug</name>
    <dbReference type="NCBI Taxonomy" id="13249"/>
    <lineage>
        <taxon>Eukaryota</taxon>
        <taxon>Metazoa</taxon>
        <taxon>Ecdysozoa</taxon>
        <taxon>Arthropoda</taxon>
        <taxon>Hexapoda</taxon>
        <taxon>Insecta</taxon>
        <taxon>Pterygota</taxon>
        <taxon>Neoptera</taxon>
        <taxon>Paraneoptera</taxon>
        <taxon>Hemiptera</taxon>
        <taxon>Heteroptera</taxon>
        <taxon>Panheteroptera</taxon>
        <taxon>Cimicomorpha</taxon>
        <taxon>Reduviidae</taxon>
        <taxon>Triatominae</taxon>
        <taxon>Rhodnius</taxon>
    </lineage>
</organism>
<evidence type="ECO:0000313" key="2">
    <source>
        <dbReference type="Proteomes" id="UP000015103"/>
    </source>
</evidence>
<reference evidence="1" key="1">
    <citation type="submission" date="2015-05" db="UniProtKB">
        <authorList>
            <consortium name="EnsemblMetazoa"/>
        </authorList>
    </citation>
    <scope>IDENTIFICATION</scope>
</reference>
<name>T1IA63_RHOPR</name>
<dbReference type="RefSeq" id="XP_073981371.1">
    <property type="nucleotide sequence ID" value="XM_074125270.1"/>
</dbReference>
<proteinExistence type="predicted"/>
<dbReference type="HOGENOM" id="CLU_1984309_0_0_1"/>
<dbReference type="GeneID" id="141452823"/>
<dbReference type="VEuPathDB" id="VectorBase:RPRC013184"/>
<protein>
    <submittedName>
        <fullName evidence="1">Uncharacterized protein</fullName>
    </submittedName>
</protein>
<sequence>MGVTSSVQTPRRRTTVRLEIEENSYQDQSRAYQISNKLVKTEISHPRLNLEHLIKRPDSQHVINVGPWFKHHHHVPRHLVETTFPDFKIKKFENKFRNHWDDMANESRTRLPIMNGGYKVVKSHHF</sequence>
<evidence type="ECO:0000313" key="1">
    <source>
        <dbReference type="EnsemblMetazoa" id="RPRC013184-PA"/>
    </source>
</evidence>
<accession>T1IA63</accession>
<dbReference type="Proteomes" id="UP000015103">
    <property type="component" value="Unassembled WGS sequence"/>
</dbReference>
<dbReference type="EnsemblMetazoa" id="RPRC013184-RA">
    <property type="protein sequence ID" value="RPRC013184-PA"/>
    <property type="gene ID" value="RPRC013184"/>
</dbReference>